<dbReference type="GeneID" id="94431636"/>
<evidence type="ECO:0000313" key="1">
    <source>
        <dbReference type="EMBL" id="PHJ17886.1"/>
    </source>
</evidence>
<dbReference type="EMBL" id="MIGC01004603">
    <property type="protein sequence ID" value="PHJ17886.1"/>
    <property type="molecule type" value="Genomic_DNA"/>
</dbReference>
<proteinExistence type="predicted"/>
<dbReference type="AlphaFoldDB" id="A0A2C6KNB9"/>
<keyword evidence="2" id="KW-1185">Reference proteome</keyword>
<feature type="non-terminal residue" evidence="1">
    <location>
        <position position="1"/>
    </location>
</feature>
<sequence>LAFLLSFCTRNIDAGRPLGDTGISLYRDTQIHLLQS</sequence>
<protein>
    <submittedName>
        <fullName evidence="1">Uncharacterized protein</fullName>
    </submittedName>
</protein>
<gene>
    <name evidence="1" type="ORF">CSUI_008291</name>
</gene>
<name>A0A2C6KNB9_9APIC</name>
<accession>A0A2C6KNB9</accession>
<dbReference type="VEuPathDB" id="ToxoDB:CSUI_008291"/>
<dbReference type="RefSeq" id="XP_067919600.1">
    <property type="nucleotide sequence ID" value="XM_068068425.1"/>
</dbReference>
<dbReference type="Proteomes" id="UP000221165">
    <property type="component" value="Unassembled WGS sequence"/>
</dbReference>
<comment type="caution">
    <text evidence="1">The sequence shown here is derived from an EMBL/GenBank/DDBJ whole genome shotgun (WGS) entry which is preliminary data.</text>
</comment>
<organism evidence="1 2">
    <name type="scientific">Cystoisospora suis</name>
    <dbReference type="NCBI Taxonomy" id="483139"/>
    <lineage>
        <taxon>Eukaryota</taxon>
        <taxon>Sar</taxon>
        <taxon>Alveolata</taxon>
        <taxon>Apicomplexa</taxon>
        <taxon>Conoidasida</taxon>
        <taxon>Coccidia</taxon>
        <taxon>Eucoccidiorida</taxon>
        <taxon>Eimeriorina</taxon>
        <taxon>Sarcocystidae</taxon>
        <taxon>Cystoisospora</taxon>
    </lineage>
</organism>
<reference evidence="1 2" key="1">
    <citation type="journal article" date="2017" name="Int. J. Parasitol.">
        <title>The genome of the protozoan parasite Cystoisospora suis and a reverse vaccinology approach to identify vaccine candidates.</title>
        <authorList>
            <person name="Palmieri N."/>
            <person name="Shrestha A."/>
            <person name="Ruttkowski B."/>
            <person name="Beck T."/>
            <person name="Vogl C."/>
            <person name="Tomley F."/>
            <person name="Blake D.P."/>
            <person name="Joachim A."/>
        </authorList>
    </citation>
    <scope>NUCLEOTIDE SEQUENCE [LARGE SCALE GENOMIC DNA]</scope>
    <source>
        <strain evidence="1 2">Wien I</strain>
    </source>
</reference>
<evidence type="ECO:0000313" key="2">
    <source>
        <dbReference type="Proteomes" id="UP000221165"/>
    </source>
</evidence>